<evidence type="ECO:0000313" key="1">
    <source>
        <dbReference type="EMBL" id="SNW62807.1"/>
    </source>
</evidence>
<dbReference type="GeneID" id="35382743"/>
<dbReference type="RefSeq" id="YP_009449109.1">
    <property type="nucleotide sequence ID" value="NC_036594.1"/>
</dbReference>
<organism evidence="1">
    <name type="scientific">Orpheovirus IHUMI-LCC2</name>
    <dbReference type="NCBI Taxonomy" id="2023057"/>
    <lineage>
        <taxon>Viruses</taxon>
        <taxon>Varidnaviria</taxon>
        <taxon>Bamfordvirae</taxon>
        <taxon>Nucleocytoviricota</taxon>
        <taxon>Megaviricetes</taxon>
        <taxon>Pimascovirales</taxon>
        <taxon>Ocovirineae</taxon>
        <taxon>Orpheoviridae</taxon>
        <taxon>Alphaorpheovirus</taxon>
        <taxon>Alphaorpheovirus massiliense</taxon>
    </lineage>
</organism>
<protein>
    <submittedName>
        <fullName evidence="1">Uncharacterized protein</fullName>
    </submittedName>
</protein>
<keyword evidence="2" id="KW-1185">Reference proteome</keyword>
<evidence type="ECO:0000313" key="2">
    <source>
        <dbReference type="Proteomes" id="UP000236316"/>
    </source>
</evidence>
<reference evidence="1" key="1">
    <citation type="submission" date="2017-08" db="EMBL/GenBank/DDBJ databases">
        <authorList>
            <consortium name="Urmite Genomes"/>
        </authorList>
    </citation>
    <scope>NUCLEOTIDE SEQUENCE [LARGE SCALE GENOMIC DNA]</scope>
    <source>
        <strain evidence="1">IHUMI-LCC2</strain>
    </source>
</reference>
<dbReference type="KEGG" id="vg:35382743"/>
<name>A0A2I2L5K5_9VIRU</name>
<accession>A0A2I2L5K5</accession>
<proteinExistence type="predicted"/>
<sequence length="332" mass="38758">MEVENLEEINKVRQFFGEFPVLFRVGSSVLLPIYNVIYPNPETRKYYPNLSADYILERAFSLQYTNNDLRYLYNMYGKDAKYVNDILLAFENNKMSYIGMYYPQLNTIDSIIYNLQSSNLLRTSSISKYVDHGGDIMEANKYITVANLLLNSSYPTNIFIKNMEYILEADPFLYEGYEMKTDTIINLDDYDNSQRTSILIGYLINFVLQDLRIGDMNSFISTLLNNYLGEKTRRDIFIPFIMNLSNRELILQYVGTREDDLVYVFGLDPIKCYITLKILYENVRAINVFNARLLIMIEELKPTPIIVLSVLLSNPNFTSSNIMKYLSSKNYN</sequence>
<gene>
    <name evidence="1" type="ORF">ORPV_903</name>
</gene>
<dbReference type="EMBL" id="LT906555">
    <property type="protein sequence ID" value="SNW62807.1"/>
    <property type="molecule type" value="Genomic_DNA"/>
</dbReference>
<dbReference type="Proteomes" id="UP000236316">
    <property type="component" value="Segment"/>
</dbReference>